<comment type="caution">
    <text evidence="4">The sequence shown here is derived from an EMBL/GenBank/DDBJ whole genome shotgun (WGS) entry which is preliminary data.</text>
</comment>
<dbReference type="Proteomes" id="UP000293874">
    <property type="component" value="Unassembled WGS sequence"/>
</dbReference>
<sequence length="259" mass="26896">MKRFLFLLSFLLIIATGWAQDIEKIIQTKPTKLVNDYAGVLSEEEKQNLERTLVAYDDSTSNQIAVVLVKTLGDNHPIEETGLKILRGWGIGNKKTNNGILILAAIDDRQVRIEVGYGLEGAIPDITASQIIRNDIAPNFRSSDYYQGLSAAAASLIKAAAGEYKAPKDYNKRGKKNNNGIIGIIGIIIFIIIISSIGGGGGGGFMSRRGYRGVGPTIFWPGGGGGWSGGGGGGWSGGGGGFGGFGGGSGGGGGASGSW</sequence>
<evidence type="ECO:0000313" key="5">
    <source>
        <dbReference type="Proteomes" id="UP000293874"/>
    </source>
</evidence>
<organism evidence="4 5">
    <name type="scientific">Pseudobacter ginsenosidimutans</name>
    <dbReference type="NCBI Taxonomy" id="661488"/>
    <lineage>
        <taxon>Bacteria</taxon>
        <taxon>Pseudomonadati</taxon>
        <taxon>Bacteroidota</taxon>
        <taxon>Chitinophagia</taxon>
        <taxon>Chitinophagales</taxon>
        <taxon>Chitinophagaceae</taxon>
        <taxon>Pseudobacter</taxon>
    </lineage>
</organism>
<dbReference type="RefSeq" id="WP_130543146.1">
    <property type="nucleotide sequence ID" value="NZ_CP042431.1"/>
</dbReference>
<feature type="transmembrane region" description="Helical" evidence="1">
    <location>
        <begin position="181"/>
        <end position="202"/>
    </location>
</feature>
<feature type="domain" description="TPM" evidence="3">
    <location>
        <begin position="34"/>
        <end position="158"/>
    </location>
</feature>
<name>A0A4Q7MVW4_9BACT</name>
<evidence type="ECO:0000256" key="2">
    <source>
        <dbReference type="SAM" id="SignalP"/>
    </source>
</evidence>
<feature type="chain" id="PRO_5020904791" description="TPM domain-containing protein" evidence="2">
    <location>
        <begin position="20"/>
        <end position="259"/>
    </location>
</feature>
<keyword evidence="1" id="KW-1133">Transmembrane helix</keyword>
<dbReference type="Gene3D" id="3.10.310.50">
    <property type="match status" value="1"/>
</dbReference>
<dbReference type="PANTHER" id="PTHR30373:SF2">
    <property type="entry name" value="UPF0603 PROTEIN YGCG"/>
    <property type="match status" value="1"/>
</dbReference>
<feature type="signal peptide" evidence="2">
    <location>
        <begin position="1"/>
        <end position="19"/>
    </location>
</feature>
<dbReference type="AlphaFoldDB" id="A0A4Q7MVW4"/>
<keyword evidence="5" id="KW-1185">Reference proteome</keyword>
<evidence type="ECO:0000313" key="4">
    <source>
        <dbReference type="EMBL" id="RZS72758.1"/>
    </source>
</evidence>
<dbReference type="InterPro" id="IPR007621">
    <property type="entry name" value="TPM_dom"/>
</dbReference>
<evidence type="ECO:0000256" key="1">
    <source>
        <dbReference type="SAM" id="Phobius"/>
    </source>
</evidence>
<dbReference type="PANTHER" id="PTHR30373">
    <property type="entry name" value="UPF0603 PROTEIN YGCG"/>
    <property type="match status" value="1"/>
</dbReference>
<dbReference type="OrthoDB" id="9810918at2"/>
<keyword evidence="2" id="KW-0732">Signal</keyword>
<protein>
    <recommendedName>
        <fullName evidence="3">TPM domain-containing protein</fullName>
    </recommendedName>
</protein>
<keyword evidence="1" id="KW-0812">Transmembrane</keyword>
<reference evidence="4 5" key="1">
    <citation type="submission" date="2019-02" db="EMBL/GenBank/DDBJ databases">
        <title>Genomic Encyclopedia of Type Strains, Phase IV (KMG-IV): sequencing the most valuable type-strain genomes for metagenomic binning, comparative biology and taxonomic classification.</title>
        <authorList>
            <person name="Goeker M."/>
        </authorList>
    </citation>
    <scope>NUCLEOTIDE SEQUENCE [LARGE SCALE GENOMIC DNA]</scope>
    <source>
        <strain evidence="4 5">DSM 18116</strain>
    </source>
</reference>
<dbReference type="EMBL" id="SGXA01000002">
    <property type="protein sequence ID" value="RZS72758.1"/>
    <property type="molecule type" value="Genomic_DNA"/>
</dbReference>
<evidence type="ECO:0000259" key="3">
    <source>
        <dbReference type="Pfam" id="PF04536"/>
    </source>
</evidence>
<proteinExistence type="predicted"/>
<accession>A0A4Q7MVW4</accession>
<dbReference type="Pfam" id="PF04536">
    <property type="entry name" value="TPM_phosphatase"/>
    <property type="match status" value="1"/>
</dbReference>
<keyword evidence="1" id="KW-0472">Membrane</keyword>
<gene>
    <name evidence="4" type="ORF">EV199_4683</name>
</gene>